<comment type="caution">
    <text evidence="3">The sequence shown here is derived from an EMBL/GenBank/DDBJ whole genome shotgun (WGS) entry which is preliminary data.</text>
</comment>
<feature type="domain" description="MPN" evidence="2">
    <location>
        <begin position="5"/>
        <end position="148"/>
    </location>
</feature>
<dbReference type="Gene3D" id="3.40.140.10">
    <property type="entry name" value="Cytidine Deaminase, domain 2"/>
    <property type="match status" value="1"/>
</dbReference>
<dbReference type="PANTHER" id="PTHR12941:SF10">
    <property type="entry name" value="ER MEMBRANE PROTEIN COMPLEX SUBUNIT 8_9 HOMOLOG"/>
    <property type="match status" value="1"/>
</dbReference>
<gene>
    <name evidence="3" type="ORF">WJX81_000331</name>
</gene>
<dbReference type="InterPro" id="IPR005366">
    <property type="entry name" value="EMC8/9"/>
</dbReference>
<protein>
    <recommendedName>
        <fullName evidence="2">MPN domain-containing protein</fullName>
    </recommendedName>
</protein>
<dbReference type="CDD" id="cd08060">
    <property type="entry name" value="MPN_UPF0172"/>
    <property type="match status" value="1"/>
</dbReference>
<name>A0AAW1S780_9CHLO</name>
<dbReference type="PANTHER" id="PTHR12941">
    <property type="entry name" value="ER MEMBRANE PROTEIN COMPLEX"/>
    <property type="match status" value="1"/>
</dbReference>
<reference evidence="3 4" key="1">
    <citation type="journal article" date="2024" name="Nat. Commun.">
        <title>Phylogenomics reveals the evolutionary origins of lichenization in chlorophyte algae.</title>
        <authorList>
            <person name="Puginier C."/>
            <person name="Libourel C."/>
            <person name="Otte J."/>
            <person name="Skaloud P."/>
            <person name="Haon M."/>
            <person name="Grisel S."/>
            <person name="Petersen M."/>
            <person name="Berrin J.G."/>
            <person name="Delaux P.M."/>
            <person name="Dal Grande F."/>
            <person name="Keller J."/>
        </authorList>
    </citation>
    <scope>NUCLEOTIDE SEQUENCE [LARGE SCALE GENOMIC DNA]</scope>
    <source>
        <strain evidence="3 4">SAG 245.80</strain>
    </source>
</reference>
<dbReference type="Proteomes" id="UP001445335">
    <property type="component" value="Unassembled WGS sequence"/>
</dbReference>
<comment type="similarity">
    <text evidence="1">Belongs to the EMC8/EMC9 family.</text>
</comment>
<dbReference type="GO" id="GO:0072546">
    <property type="term" value="C:EMC complex"/>
    <property type="evidence" value="ECO:0007669"/>
    <property type="project" value="InterPro"/>
</dbReference>
<evidence type="ECO:0000313" key="4">
    <source>
        <dbReference type="Proteomes" id="UP001445335"/>
    </source>
</evidence>
<evidence type="ECO:0000313" key="3">
    <source>
        <dbReference type="EMBL" id="KAK9841747.1"/>
    </source>
</evidence>
<accession>A0AAW1S780</accession>
<sequence>MSPAYTVDSKALLKILLHAAKHPSHSVNGVLLGSVAAATGEPGSPRESAAQPAVTIVDAIPLFHSFLSLAPALEAALFQVDTYARQRGCEVVGYYHANERLTDLELGPVARKIADRIQQRNQHACALLVDNAKLGSFVQQKSQDVLQLWTREGGARGWSRAGGGSGGGSGSSARLQAAAGAAPLFMGMHGEGRHTRLHDFDDHLNDLSIDWINADLV</sequence>
<dbReference type="Pfam" id="PF03665">
    <property type="entry name" value="UPF0172"/>
    <property type="match status" value="1"/>
</dbReference>
<proteinExistence type="inferred from homology"/>
<dbReference type="InterPro" id="IPR037518">
    <property type="entry name" value="MPN"/>
</dbReference>
<keyword evidence="4" id="KW-1185">Reference proteome</keyword>
<evidence type="ECO:0000256" key="1">
    <source>
        <dbReference type="ARBA" id="ARBA00007461"/>
    </source>
</evidence>
<evidence type="ECO:0000259" key="2">
    <source>
        <dbReference type="PROSITE" id="PS50249"/>
    </source>
</evidence>
<dbReference type="AlphaFoldDB" id="A0AAW1S780"/>
<dbReference type="PROSITE" id="PS50249">
    <property type="entry name" value="MPN"/>
    <property type="match status" value="1"/>
</dbReference>
<organism evidence="3 4">
    <name type="scientific">Elliptochloris bilobata</name>
    <dbReference type="NCBI Taxonomy" id="381761"/>
    <lineage>
        <taxon>Eukaryota</taxon>
        <taxon>Viridiplantae</taxon>
        <taxon>Chlorophyta</taxon>
        <taxon>core chlorophytes</taxon>
        <taxon>Trebouxiophyceae</taxon>
        <taxon>Trebouxiophyceae incertae sedis</taxon>
        <taxon>Elliptochloris clade</taxon>
        <taxon>Elliptochloris</taxon>
    </lineage>
</organism>
<dbReference type="EMBL" id="JALJOU010000010">
    <property type="protein sequence ID" value="KAK9841747.1"/>
    <property type="molecule type" value="Genomic_DNA"/>
</dbReference>